<dbReference type="PANTHER" id="PTHR47812">
    <property type="entry name" value="SMR (SMALL MUTS RELATED) DOMAIN-CONTAINING PROTEIN"/>
    <property type="match status" value="1"/>
</dbReference>
<dbReference type="Proteomes" id="UP000195402">
    <property type="component" value="Unassembled WGS sequence"/>
</dbReference>
<feature type="domain" description="Smr" evidence="2">
    <location>
        <begin position="331"/>
        <end position="444"/>
    </location>
</feature>
<dbReference type="InParanoid" id="A0A200QAD4"/>
<name>A0A200QAD4_MACCD</name>
<dbReference type="OrthoDB" id="3231855at2759"/>
<dbReference type="InterPro" id="IPR036063">
    <property type="entry name" value="Smr_dom_sf"/>
</dbReference>
<evidence type="ECO:0000313" key="3">
    <source>
        <dbReference type="EMBL" id="OVA07442.1"/>
    </source>
</evidence>
<sequence length="452" mass="49625">MRDGVREKSKSKMTISASTSHSKMLARGRSAGWAAFDLKQQEKQGLRPESETDPYPPIANALTSIPLNGVVNGRSSSVRSFSSVVQPSIDSPNLMGNGHDFKGQLLVASSSRKLGNKVVTDLDKLNELHNWADDCLIEDILGAVNNDFSRASALLQSMVSSGSSKGTIKPSLAENCSSFEDRILDKQSEQADIDVCLEKTTDSMGMSFALEECLFEQKEEKGEGFSSDTNLSDNTTPVKLISRQFIFAPVEPEWEEDDVYLSHRKDAIRAVRSAAQHSQAARNAFVRGDHSSAQKLSQKAQGEWMAAEKLHFKAAQEILSIKNSKNDVWKLDLHGLHASEAVHALKEHLWKIETQILSHRSVLPNGTVKPKADSPLDSVSCFSMELKTDKEQGISMQRPAVLQVITGTGHSRGGQAALPVAVRSFLIENGYRFDESRSGVIAVHPKFRGRHS</sequence>
<gene>
    <name evidence="3" type="ORF">BVC80_935g7</name>
</gene>
<dbReference type="PROSITE" id="PS50828">
    <property type="entry name" value="SMR"/>
    <property type="match status" value="1"/>
</dbReference>
<dbReference type="FunCoup" id="A0A200QAD4">
    <property type="interactions" value="1615"/>
</dbReference>
<dbReference type="PANTHER" id="PTHR47812:SF2">
    <property type="entry name" value="SMR (SMALL MUTS RELATED) DOMAIN-CONTAINING PROTEIN"/>
    <property type="match status" value="1"/>
</dbReference>
<dbReference type="InterPro" id="IPR002625">
    <property type="entry name" value="Smr_dom"/>
</dbReference>
<reference evidence="3 4" key="1">
    <citation type="journal article" date="2017" name="Mol. Plant">
        <title>The Genome of Medicinal Plant Macleaya cordata Provides New Insights into Benzylisoquinoline Alkaloids Metabolism.</title>
        <authorList>
            <person name="Liu X."/>
            <person name="Liu Y."/>
            <person name="Huang P."/>
            <person name="Ma Y."/>
            <person name="Qing Z."/>
            <person name="Tang Q."/>
            <person name="Cao H."/>
            <person name="Cheng P."/>
            <person name="Zheng Y."/>
            <person name="Yuan Z."/>
            <person name="Zhou Y."/>
            <person name="Liu J."/>
            <person name="Tang Z."/>
            <person name="Zhuo Y."/>
            <person name="Zhang Y."/>
            <person name="Yu L."/>
            <person name="Huang J."/>
            <person name="Yang P."/>
            <person name="Peng Q."/>
            <person name="Zhang J."/>
            <person name="Jiang W."/>
            <person name="Zhang Z."/>
            <person name="Lin K."/>
            <person name="Ro D.K."/>
            <person name="Chen X."/>
            <person name="Xiong X."/>
            <person name="Shang Y."/>
            <person name="Huang S."/>
            <person name="Zeng J."/>
        </authorList>
    </citation>
    <scope>NUCLEOTIDE SEQUENCE [LARGE SCALE GENOMIC DNA]</scope>
    <source>
        <strain evidence="4">cv. BLH2017</strain>
        <tissue evidence="3">Root</tissue>
    </source>
</reference>
<accession>A0A200QAD4</accession>
<dbReference type="STRING" id="56857.A0A200QAD4"/>
<dbReference type="EMBL" id="MVGT01002537">
    <property type="protein sequence ID" value="OVA07442.1"/>
    <property type="molecule type" value="Genomic_DNA"/>
</dbReference>
<organism evidence="3 4">
    <name type="scientific">Macleaya cordata</name>
    <name type="common">Five-seeded plume-poppy</name>
    <name type="synonym">Bocconia cordata</name>
    <dbReference type="NCBI Taxonomy" id="56857"/>
    <lineage>
        <taxon>Eukaryota</taxon>
        <taxon>Viridiplantae</taxon>
        <taxon>Streptophyta</taxon>
        <taxon>Embryophyta</taxon>
        <taxon>Tracheophyta</taxon>
        <taxon>Spermatophyta</taxon>
        <taxon>Magnoliopsida</taxon>
        <taxon>Ranunculales</taxon>
        <taxon>Papaveraceae</taxon>
        <taxon>Papaveroideae</taxon>
        <taxon>Macleaya</taxon>
    </lineage>
</organism>
<dbReference type="InterPro" id="IPR013899">
    <property type="entry name" value="DUF1771"/>
</dbReference>
<comment type="caution">
    <text evidence="3">The sequence shown here is derived from an EMBL/GenBank/DDBJ whole genome shotgun (WGS) entry which is preliminary data.</text>
</comment>
<dbReference type="SMART" id="SM01162">
    <property type="entry name" value="DUF1771"/>
    <property type="match status" value="1"/>
</dbReference>
<dbReference type="Gene3D" id="3.30.1370.110">
    <property type="match status" value="1"/>
</dbReference>
<dbReference type="SUPFAM" id="SSF160443">
    <property type="entry name" value="SMR domain-like"/>
    <property type="match status" value="1"/>
</dbReference>
<proteinExistence type="predicted"/>
<feature type="compositionally biased region" description="Basic and acidic residues" evidence="1">
    <location>
        <begin position="1"/>
        <end position="10"/>
    </location>
</feature>
<keyword evidence="4" id="KW-1185">Reference proteome</keyword>
<feature type="region of interest" description="Disordered" evidence="1">
    <location>
        <begin position="1"/>
        <end position="23"/>
    </location>
</feature>
<dbReference type="OMA" id="DHLSAQH"/>
<dbReference type="AlphaFoldDB" id="A0A200QAD4"/>
<protein>
    <submittedName>
        <fullName evidence="3">Smr protein/MutS2 C-terminal</fullName>
    </submittedName>
</protein>
<dbReference type="SMART" id="SM00463">
    <property type="entry name" value="SMR"/>
    <property type="match status" value="1"/>
</dbReference>
<feature type="compositionally biased region" description="Polar residues" evidence="1">
    <location>
        <begin position="12"/>
        <end position="22"/>
    </location>
</feature>
<evidence type="ECO:0000259" key="2">
    <source>
        <dbReference type="PROSITE" id="PS50828"/>
    </source>
</evidence>
<evidence type="ECO:0000256" key="1">
    <source>
        <dbReference type="SAM" id="MobiDB-lite"/>
    </source>
</evidence>
<dbReference type="Pfam" id="PF08590">
    <property type="entry name" value="DUF1771"/>
    <property type="match status" value="1"/>
</dbReference>
<evidence type="ECO:0000313" key="4">
    <source>
        <dbReference type="Proteomes" id="UP000195402"/>
    </source>
</evidence>